<name>A0A1E8FJK8_9ALTE</name>
<gene>
    <name evidence="1" type="ORF">BFC17_09870</name>
</gene>
<reference evidence="1 2" key="1">
    <citation type="submission" date="2016-09" db="EMBL/GenBank/DDBJ databases">
        <title>Alteromonas lipolytica, a new species isolated from sea water.</title>
        <authorList>
            <person name="Wu Y.-H."/>
            <person name="Cheng H."/>
            <person name="Xu X.-W."/>
        </authorList>
    </citation>
    <scope>NUCLEOTIDE SEQUENCE [LARGE SCALE GENOMIC DNA]</scope>
    <source>
        <strain evidence="1 2">JW12</strain>
    </source>
</reference>
<accession>A0A1E8FJK8</accession>
<dbReference type="InterPro" id="IPR021390">
    <property type="entry name" value="DUF3025"/>
</dbReference>
<dbReference type="STRING" id="1856405.BFC17_09870"/>
<evidence type="ECO:0000313" key="2">
    <source>
        <dbReference type="Proteomes" id="UP000176037"/>
    </source>
</evidence>
<evidence type="ECO:0000313" key="1">
    <source>
        <dbReference type="EMBL" id="OFI36104.1"/>
    </source>
</evidence>
<keyword evidence="2" id="KW-1185">Reference proteome</keyword>
<sequence>MKPGLSPDCCCPSFLADELADLSDRYYEVFIAEEKQVPTRHNWHDTFNALMWMLFGRTKSLLNYLHCQQIADYGVHPRTAKRNRLTHFDECGLVIAVPANKLCEGNELLNQLALHQWQNVLLANRGEWGTTLFPFIFGHALYEMLLTPFIGLTAKWLAVVVPDNFATMDIRVQYEVLDKALAARLTALDGLAAKTVLKPVPLLGIPDWYNAQSPEFYADKSYFRPLAPTAPATTQLPLQASDLKTV</sequence>
<dbReference type="Proteomes" id="UP000176037">
    <property type="component" value="Unassembled WGS sequence"/>
</dbReference>
<dbReference type="Pfam" id="PF11227">
    <property type="entry name" value="DUF3025"/>
    <property type="match status" value="1"/>
</dbReference>
<evidence type="ECO:0008006" key="3">
    <source>
        <dbReference type="Google" id="ProtNLM"/>
    </source>
</evidence>
<dbReference type="EMBL" id="MJIC01000004">
    <property type="protein sequence ID" value="OFI36104.1"/>
    <property type="molecule type" value="Genomic_DNA"/>
</dbReference>
<organism evidence="1 2">
    <name type="scientific">Alteromonas lipolytica</name>
    <dbReference type="NCBI Taxonomy" id="1856405"/>
    <lineage>
        <taxon>Bacteria</taxon>
        <taxon>Pseudomonadati</taxon>
        <taxon>Pseudomonadota</taxon>
        <taxon>Gammaproteobacteria</taxon>
        <taxon>Alteromonadales</taxon>
        <taxon>Alteromonadaceae</taxon>
        <taxon>Alteromonas/Salinimonas group</taxon>
        <taxon>Alteromonas</taxon>
    </lineage>
</organism>
<protein>
    <recommendedName>
        <fullName evidence="3">DUF3025 domain-containing protein</fullName>
    </recommendedName>
</protein>
<dbReference type="AlphaFoldDB" id="A0A1E8FJK8"/>
<proteinExistence type="predicted"/>
<comment type="caution">
    <text evidence="1">The sequence shown here is derived from an EMBL/GenBank/DDBJ whole genome shotgun (WGS) entry which is preliminary data.</text>
</comment>